<evidence type="ECO:0000313" key="2">
    <source>
        <dbReference type="EMBL" id="MDT0531157.1"/>
    </source>
</evidence>
<proteinExistence type="predicted"/>
<dbReference type="Proteomes" id="UP001180973">
    <property type="component" value="Unassembled WGS sequence"/>
</dbReference>
<organism evidence="2 3">
    <name type="scientific">Micromonospora reichwaldensis</name>
    <dbReference type="NCBI Taxonomy" id="3075516"/>
    <lineage>
        <taxon>Bacteria</taxon>
        <taxon>Bacillati</taxon>
        <taxon>Actinomycetota</taxon>
        <taxon>Actinomycetes</taxon>
        <taxon>Micromonosporales</taxon>
        <taxon>Micromonosporaceae</taxon>
        <taxon>Micromonospora</taxon>
    </lineage>
</organism>
<evidence type="ECO:0000256" key="1">
    <source>
        <dbReference type="SAM" id="MobiDB-lite"/>
    </source>
</evidence>
<protein>
    <recommendedName>
        <fullName evidence="4">PknH-like extracellular domain-containing protein</fullName>
    </recommendedName>
</protein>
<dbReference type="RefSeq" id="WP_311413075.1">
    <property type="nucleotide sequence ID" value="NZ_JAVRFL010000022.1"/>
</dbReference>
<evidence type="ECO:0008006" key="4">
    <source>
        <dbReference type="Google" id="ProtNLM"/>
    </source>
</evidence>
<reference evidence="2" key="1">
    <citation type="submission" date="2023-09" db="EMBL/GenBank/DDBJ databases">
        <title>30 novel species of actinomycetes from the DSMZ collection.</title>
        <authorList>
            <person name="Nouioui I."/>
        </authorList>
    </citation>
    <scope>NUCLEOTIDE SEQUENCE</scope>
    <source>
        <strain evidence="2">DSM 115977</strain>
    </source>
</reference>
<comment type="caution">
    <text evidence="2">The sequence shown here is derived from an EMBL/GenBank/DDBJ whole genome shotgun (WGS) entry which is preliminary data.</text>
</comment>
<accession>A0ABU2X1J7</accession>
<feature type="region of interest" description="Disordered" evidence="1">
    <location>
        <begin position="1"/>
        <end position="25"/>
    </location>
</feature>
<dbReference type="EMBL" id="JAVRFL010000022">
    <property type="protein sequence ID" value="MDT0531157.1"/>
    <property type="molecule type" value="Genomic_DNA"/>
</dbReference>
<sequence length="187" mass="20370">MTIPTSAFLELPPEHRKSPRTTTPVANALPKLCGEEFGTGGRAVTASASMMNVYKQIEDPPENVPYGTVTQTIFTFEGEGASDYLRRLRGSLDSCRSFRRSGATVEVRTRPLPGVGDEALLVTQTWPQTDLQGNRTGGDAVSQIAVIRVDDVTTVLHDQGWEGTSGSPDLMDDFARTAVRALDTWQR</sequence>
<evidence type="ECO:0000313" key="3">
    <source>
        <dbReference type="Proteomes" id="UP001180973"/>
    </source>
</evidence>
<keyword evidence="3" id="KW-1185">Reference proteome</keyword>
<gene>
    <name evidence="2" type="ORF">RM555_19405</name>
</gene>
<name>A0ABU2X1J7_9ACTN</name>